<dbReference type="SMART" id="SM00947">
    <property type="entry name" value="Pro_CA"/>
    <property type="match status" value="1"/>
</dbReference>
<dbReference type="AlphaFoldDB" id="A0A1M6ZT77"/>
<organism evidence="8 9">
    <name type="scientific">Roseibium suaedae</name>
    <dbReference type="NCBI Taxonomy" id="735517"/>
    <lineage>
        <taxon>Bacteria</taxon>
        <taxon>Pseudomonadati</taxon>
        <taxon>Pseudomonadota</taxon>
        <taxon>Alphaproteobacteria</taxon>
        <taxon>Hyphomicrobiales</taxon>
        <taxon>Stappiaceae</taxon>
        <taxon>Roseibium</taxon>
    </lineage>
</organism>
<dbReference type="SUPFAM" id="SSF53056">
    <property type="entry name" value="beta-carbonic anhydrase, cab"/>
    <property type="match status" value="1"/>
</dbReference>
<accession>A0A1M6ZT77</accession>
<evidence type="ECO:0000256" key="7">
    <source>
        <dbReference type="SAM" id="SignalP"/>
    </source>
</evidence>
<dbReference type="InterPro" id="IPR036874">
    <property type="entry name" value="Carbonic_anhydrase_sf"/>
</dbReference>
<reference evidence="8 9" key="1">
    <citation type="submission" date="2016-11" db="EMBL/GenBank/DDBJ databases">
        <authorList>
            <person name="Jaros S."/>
            <person name="Januszkiewicz K."/>
            <person name="Wedrychowicz H."/>
        </authorList>
    </citation>
    <scope>NUCLEOTIDE SEQUENCE [LARGE SCALE GENOMIC DNA]</scope>
    <source>
        <strain evidence="8 9">DSM 22153</strain>
    </source>
</reference>
<evidence type="ECO:0000313" key="8">
    <source>
        <dbReference type="EMBL" id="SHL33619.1"/>
    </source>
</evidence>
<dbReference type="Pfam" id="PF00484">
    <property type="entry name" value="Pro_CA"/>
    <property type="match status" value="1"/>
</dbReference>
<dbReference type="RefSeq" id="WP_073007981.1">
    <property type="nucleotide sequence ID" value="NZ_FRBW01000001.1"/>
</dbReference>
<comment type="similarity">
    <text evidence="1">Belongs to the beta-class carbonic anhydrase family.</text>
</comment>
<dbReference type="EC" id="4.2.1.1" evidence="2"/>
<keyword evidence="9" id="KW-1185">Reference proteome</keyword>
<dbReference type="PANTHER" id="PTHR11002:SF79">
    <property type="entry name" value="CARBONIC ANHYDRASE 2"/>
    <property type="match status" value="1"/>
</dbReference>
<evidence type="ECO:0000256" key="5">
    <source>
        <dbReference type="ARBA" id="ARBA00048348"/>
    </source>
</evidence>
<dbReference type="GO" id="GO:0004089">
    <property type="term" value="F:carbonate dehydratase activity"/>
    <property type="evidence" value="ECO:0007669"/>
    <property type="project" value="UniProtKB-EC"/>
</dbReference>
<feature type="binding site" evidence="6">
    <location>
        <position position="91"/>
    </location>
    <ligand>
        <name>Zn(2+)</name>
        <dbReference type="ChEBI" id="CHEBI:29105"/>
    </ligand>
</feature>
<comment type="cofactor">
    <cofactor evidence="6">
        <name>Zn(2+)</name>
        <dbReference type="ChEBI" id="CHEBI:29105"/>
    </cofactor>
    <text evidence="6">Binds 1 zinc ion per subunit.</text>
</comment>
<dbReference type="PANTHER" id="PTHR11002">
    <property type="entry name" value="CARBONIC ANHYDRASE"/>
    <property type="match status" value="1"/>
</dbReference>
<feature type="signal peptide" evidence="7">
    <location>
        <begin position="1"/>
        <end position="34"/>
    </location>
</feature>
<keyword evidence="4" id="KW-0456">Lyase</keyword>
<sequence>MCQNCSDQAVGRRSLLKGGLALGLAAPFISMAQAADLPADGPRPETADEAFKALADGNARYVANQAINTDHSVGRTARSQGQQPFAAVVTCADSRVVPELIFDQAPGDLFVVRVAGNFINEDGLASLEYAAAVLGIKAILVLGHTSCGAVDATIKSIQDNTLPPGHLPSLVNAIRPAVYDVMGDRPADLLAAATAQNAKLNARKAETSAPILSEFHSSGKIKSAAAIYDIAAGKVSVL</sequence>
<dbReference type="PROSITE" id="PS51318">
    <property type="entry name" value="TAT"/>
    <property type="match status" value="1"/>
</dbReference>
<evidence type="ECO:0000256" key="3">
    <source>
        <dbReference type="ARBA" id="ARBA00022833"/>
    </source>
</evidence>
<comment type="catalytic activity">
    <reaction evidence="5">
        <text>hydrogencarbonate + H(+) = CO2 + H2O</text>
        <dbReference type="Rhea" id="RHEA:10748"/>
        <dbReference type="ChEBI" id="CHEBI:15377"/>
        <dbReference type="ChEBI" id="CHEBI:15378"/>
        <dbReference type="ChEBI" id="CHEBI:16526"/>
        <dbReference type="ChEBI" id="CHEBI:17544"/>
        <dbReference type="EC" id="4.2.1.1"/>
    </reaction>
</comment>
<name>A0A1M6ZT77_9HYPH</name>
<proteinExistence type="inferred from homology"/>
<dbReference type="EMBL" id="FRBW01000001">
    <property type="protein sequence ID" value="SHL33619.1"/>
    <property type="molecule type" value="Genomic_DNA"/>
</dbReference>
<dbReference type="STRING" id="735517.SAMN05444272_0334"/>
<dbReference type="InterPro" id="IPR015892">
    <property type="entry name" value="Carbonic_anhydrase_CS"/>
</dbReference>
<feature type="binding site" evidence="6">
    <location>
        <position position="144"/>
    </location>
    <ligand>
        <name>Zn(2+)</name>
        <dbReference type="ChEBI" id="CHEBI:29105"/>
    </ligand>
</feature>
<evidence type="ECO:0000313" key="9">
    <source>
        <dbReference type="Proteomes" id="UP000186002"/>
    </source>
</evidence>
<feature type="chain" id="PRO_5013269025" description="carbonic anhydrase" evidence="7">
    <location>
        <begin position="35"/>
        <end position="238"/>
    </location>
</feature>
<protein>
    <recommendedName>
        <fullName evidence="2">carbonic anhydrase</fullName>
        <ecNumber evidence="2">4.2.1.1</ecNumber>
    </recommendedName>
</protein>
<evidence type="ECO:0000256" key="6">
    <source>
        <dbReference type="PIRSR" id="PIRSR601765-1"/>
    </source>
</evidence>
<dbReference type="InterPro" id="IPR001765">
    <property type="entry name" value="Carbonic_anhydrase"/>
</dbReference>
<evidence type="ECO:0000256" key="2">
    <source>
        <dbReference type="ARBA" id="ARBA00012925"/>
    </source>
</evidence>
<feature type="binding site" evidence="6">
    <location>
        <position position="93"/>
    </location>
    <ligand>
        <name>Zn(2+)</name>
        <dbReference type="ChEBI" id="CHEBI:29105"/>
    </ligand>
</feature>
<gene>
    <name evidence="8" type="ORF">SAMN05444272_0334</name>
</gene>
<dbReference type="OrthoDB" id="9797527at2"/>
<keyword evidence="3 6" id="KW-0862">Zinc</keyword>
<dbReference type="InterPro" id="IPR006311">
    <property type="entry name" value="TAT_signal"/>
</dbReference>
<dbReference type="GO" id="GO:0015976">
    <property type="term" value="P:carbon utilization"/>
    <property type="evidence" value="ECO:0007669"/>
    <property type="project" value="InterPro"/>
</dbReference>
<evidence type="ECO:0000256" key="4">
    <source>
        <dbReference type="ARBA" id="ARBA00023239"/>
    </source>
</evidence>
<dbReference type="Proteomes" id="UP000186002">
    <property type="component" value="Unassembled WGS sequence"/>
</dbReference>
<dbReference type="Gene3D" id="3.40.1050.10">
    <property type="entry name" value="Carbonic anhydrase"/>
    <property type="match status" value="1"/>
</dbReference>
<dbReference type="PROSITE" id="PS00704">
    <property type="entry name" value="PROK_CO2_ANHYDRASE_1"/>
    <property type="match status" value="1"/>
</dbReference>
<evidence type="ECO:0000256" key="1">
    <source>
        <dbReference type="ARBA" id="ARBA00006217"/>
    </source>
</evidence>
<keyword evidence="7" id="KW-0732">Signal</keyword>
<feature type="binding site" evidence="6">
    <location>
        <position position="147"/>
    </location>
    <ligand>
        <name>Zn(2+)</name>
        <dbReference type="ChEBI" id="CHEBI:29105"/>
    </ligand>
</feature>
<dbReference type="GO" id="GO:0008270">
    <property type="term" value="F:zinc ion binding"/>
    <property type="evidence" value="ECO:0007669"/>
    <property type="project" value="InterPro"/>
</dbReference>
<keyword evidence="6" id="KW-0479">Metal-binding</keyword>